<reference evidence="1" key="2">
    <citation type="submission" date="2020-09" db="EMBL/GenBank/DDBJ databases">
        <authorList>
            <person name="Sun Q."/>
            <person name="Kim S."/>
        </authorList>
    </citation>
    <scope>NUCLEOTIDE SEQUENCE</scope>
    <source>
        <strain evidence="1">KCTC 32422</strain>
    </source>
</reference>
<evidence type="ECO:0000313" key="1">
    <source>
        <dbReference type="EMBL" id="GGZ88939.1"/>
    </source>
</evidence>
<organism evidence="1 2">
    <name type="scientific">Novosphingobium arvoryzae</name>
    <dbReference type="NCBI Taxonomy" id="1256514"/>
    <lineage>
        <taxon>Bacteria</taxon>
        <taxon>Pseudomonadati</taxon>
        <taxon>Pseudomonadota</taxon>
        <taxon>Alphaproteobacteria</taxon>
        <taxon>Sphingomonadales</taxon>
        <taxon>Sphingomonadaceae</taxon>
        <taxon>Novosphingobium</taxon>
    </lineage>
</organism>
<sequence>MPMARKAATAPARSDWALAAWPEAAGPVAACALSGAGASETAVAETTSAAEAAALAKERIKGSFIGFMAWLLTAGA</sequence>
<gene>
    <name evidence="1" type="ORF">GCM10011617_04950</name>
</gene>
<dbReference type="AlphaFoldDB" id="A0A918R9S9"/>
<name>A0A918R9S9_9SPHN</name>
<protein>
    <submittedName>
        <fullName evidence="1">Uncharacterized protein</fullName>
    </submittedName>
</protein>
<proteinExistence type="predicted"/>
<reference evidence="1" key="1">
    <citation type="journal article" date="2014" name="Int. J. Syst. Evol. Microbiol.">
        <title>Complete genome sequence of Corynebacterium casei LMG S-19264T (=DSM 44701T), isolated from a smear-ripened cheese.</title>
        <authorList>
            <consortium name="US DOE Joint Genome Institute (JGI-PGF)"/>
            <person name="Walter F."/>
            <person name="Albersmeier A."/>
            <person name="Kalinowski J."/>
            <person name="Ruckert C."/>
        </authorList>
    </citation>
    <scope>NUCLEOTIDE SEQUENCE</scope>
    <source>
        <strain evidence="1">KCTC 32422</strain>
    </source>
</reference>
<dbReference type="Proteomes" id="UP000634139">
    <property type="component" value="Unassembled WGS sequence"/>
</dbReference>
<accession>A0A918R9S9</accession>
<evidence type="ECO:0000313" key="2">
    <source>
        <dbReference type="Proteomes" id="UP000634139"/>
    </source>
</evidence>
<dbReference type="EMBL" id="BMZD01000001">
    <property type="protein sequence ID" value="GGZ88939.1"/>
    <property type="molecule type" value="Genomic_DNA"/>
</dbReference>
<keyword evidence="2" id="KW-1185">Reference proteome</keyword>
<comment type="caution">
    <text evidence="1">The sequence shown here is derived from an EMBL/GenBank/DDBJ whole genome shotgun (WGS) entry which is preliminary data.</text>
</comment>